<reference evidence="1 2" key="1">
    <citation type="submission" date="2020-10" db="EMBL/GenBank/DDBJ databases">
        <title>The Coptis chinensis genome and diversification of protoberbering-type alkaloids.</title>
        <authorList>
            <person name="Wang B."/>
            <person name="Shu S."/>
            <person name="Song C."/>
            <person name="Liu Y."/>
        </authorList>
    </citation>
    <scope>NUCLEOTIDE SEQUENCE [LARGE SCALE GENOMIC DNA]</scope>
    <source>
        <strain evidence="1">HL-2020</strain>
        <tissue evidence="1">Leaf</tissue>
    </source>
</reference>
<dbReference type="EMBL" id="JADFTS010000009">
    <property type="protein sequence ID" value="KAF9589129.1"/>
    <property type="molecule type" value="Genomic_DNA"/>
</dbReference>
<feature type="non-terminal residue" evidence="1">
    <location>
        <position position="217"/>
    </location>
</feature>
<proteinExistence type="predicted"/>
<dbReference type="OrthoDB" id="691424at2759"/>
<dbReference type="PANTHER" id="PTHR31579">
    <property type="entry name" value="OS03G0796600 PROTEIN"/>
    <property type="match status" value="1"/>
</dbReference>
<dbReference type="Proteomes" id="UP000631114">
    <property type="component" value="Unassembled WGS sequence"/>
</dbReference>
<comment type="caution">
    <text evidence="1">The sequence shown here is derived from an EMBL/GenBank/DDBJ whole genome shotgun (WGS) entry which is preliminary data.</text>
</comment>
<dbReference type="PANTHER" id="PTHR31579:SF58">
    <property type="entry name" value="PLANT-SPECIFIC DOMAIN TIGR01615 FAMILY PROTEIN"/>
    <property type="match status" value="1"/>
</dbReference>
<organism evidence="1 2">
    <name type="scientific">Coptis chinensis</name>
    <dbReference type="NCBI Taxonomy" id="261450"/>
    <lineage>
        <taxon>Eukaryota</taxon>
        <taxon>Viridiplantae</taxon>
        <taxon>Streptophyta</taxon>
        <taxon>Embryophyta</taxon>
        <taxon>Tracheophyta</taxon>
        <taxon>Spermatophyta</taxon>
        <taxon>Magnoliopsida</taxon>
        <taxon>Ranunculales</taxon>
        <taxon>Ranunculaceae</taxon>
        <taxon>Coptidoideae</taxon>
        <taxon>Coptis</taxon>
    </lineage>
</organism>
<evidence type="ECO:0000313" key="1">
    <source>
        <dbReference type="EMBL" id="KAF9589129.1"/>
    </source>
</evidence>
<dbReference type="NCBIfam" id="TIGR01615">
    <property type="entry name" value="A_thal_3542"/>
    <property type="match status" value="1"/>
</dbReference>
<dbReference type="AlphaFoldDB" id="A0A835GYE6"/>
<protein>
    <submittedName>
        <fullName evidence="1">Uncharacterized protein</fullName>
    </submittedName>
</protein>
<name>A0A835GYE6_9MAGN</name>
<keyword evidence="2" id="KW-1185">Reference proteome</keyword>
<dbReference type="Pfam" id="PF04720">
    <property type="entry name" value="PDDEXK_6"/>
    <property type="match status" value="1"/>
</dbReference>
<accession>A0A835GYE6</accession>
<dbReference type="InterPro" id="IPR006502">
    <property type="entry name" value="PDDEXK-like"/>
</dbReference>
<sequence>MDMMFEFYEDGEVSMESCSTNSIEDYDYDQVDDEKSLDLSSLEERKVFWEAQQEVLHPVTIMPFASPNGYSLPDIPSGEHTYIDVVDKNTKKGEVRVVIELNFRAEFEMARASKEYNQLVDRLPKVFVGKAERLRTLIKIMRFAAKTCMREKKMHMGQWRKHKYMQSKWFGTCKRTMPTTTFSEGLTSRLQRPKASLLTFDFLEKLPSLHCIAVEVL</sequence>
<gene>
    <name evidence="1" type="ORF">IFM89_019179</name>
</gene>
<evidence type="ECO:0000313" key="2">
    <source>
        <dbReference type="Proteomes" id="UP000631114"/>
    </source>
</evidence>